<name>A0AAV5VGD2_9BILA</name>
<dbReference type="EMBL" id="BTSY01000003">
    <property type="protein sequence ID" value="GMT17489.1"/>
    <property type="molecule type" value="Genomic_DNA"/>
</dbReference>
<sequence>IVIAKNVIDDDLTVLFVNALCGISECIQEIAMCSKRSSETKSPGGTYKIHVIQTAVNKIDEMKRIHR</sequence>
<feature type="non-terminal residue" evidence="1">
    <location>
        <position position="1"/>
    </location>
</feature>
<evidence type="ECO:0000313" key="2">
    <source>
        <dbReference type="Proteomes" id="UP001432322"/>
    </source>
</evidence>
<dbReference type="AlphaFoldDB" id="A0AAV5VGD2"/>
<evidence type="ECO:0000313" key="1">
    <source>
        <dbReference type="EMBL" id="GMT17489.1"/>
    </source>
</evidence>
<evidence type="ECO:0008006" key="3">
    <source>
        <dbReference type="Google" id="ProtNLM"/>
    </source>
</evidence>
<protein>
    <recommendedName>
        <fullName evidence="3">Ribosomal protein</fullName>
    </recommendedName>
</protein>
<organism evidence="1 2">
    <name type="scientific">Pristionchus fissidentatus</name>
    <dbReference type="NCBI Taxonomy" id="1538716"/>
    <lineage>
        <taxon>Eukaryota</taxon>
        <taxon>Metazoa</taxon>
        <taxon>Ecdysozoa</taxon>
        <taxon>Nematoda</taxon>
        <taxon>Chromadorea</taxon>
        <taxon>Rhabditida</taxon>
        <taxon>Rhabditina</taxon>
        <taxon>Diplogasteromorpha</taxon>
        <taxon>Diplogasteroidea</taxon>
        <taxon>Neodiplogasteridae</taxon>
        <taxon>Pristionchus</taxon>
    </lineage>
</organism>
<comment type="caution">
    <text evidence="1">The sequence shown here is derived from an EMBL/GenBank/DDBJ whole genome shotgun (WGS) entry which is preliminary data.</text>
</comment>
<feature type="non-terminal residue" evidence="1">
    <location>
        <position position="67"/>
    </location>
</feature>
<reference evidence="1" key="1">
    <citation type="submission" date="2023-10" db="EMBL/GenBank/DDBJ databases">
        <title>Genome assembly of Pristionchus species.</title>
        <authorList>
            <person name="Yoshida K."/>
            <person name="Sommer R.J."/>
        </authorList>
    </citation>
    <scope>NUCLEOTIDE SEQUENCE</scope>
    <source>
        <strain evidence="1">RS5133</strain>
    </source>
</reference>
<proteinExistence type="predicted"/>
<keyword evidence="2" id="KW-1185">Reference proteome</keyword>
<gene>
    <name evidence="1" type="ORF">PFISCL1PPCAC_8786</name>
</gene>
<dbReference type="Proteomes" id="UP001432322">
    <property type="component" value="Unassembled WGS sequence"/>
</dbReference>
<accession>A0AAV5VGD2</accession>